<accession>A0A921NA19</accession>
<evidence type="ECO:0000313" key="15">
    <source>
        <dbReference type="Proteomes" id="UP000700212"/>
    </source>
</evidence>
<evidence type="ECO:0000256" key="11">
    <source>
        <dbReference type="ARBA" id="ARBA00023209"/>
    </source>
</evidence>
<evidence type="ECO:0000256" key="4">
    <source>
        <dbReference type="ARBA" id="ARBA00022679"/>
    </source>
</evidence>
<dbReference type="InterPro" id="IPR017438">
    <property type="entry name" value="ATP-NAD_kinase_N"/>
</dbReference>
<dbReference type="GO" id="GO:0004143">
    <property type="term" value="F:ATP-dependent diacylglycerol kinase activity"/>
    <property type="evidence" value="ECO:0007669"/>
    <property type="project" value="TreeGrafter"/>
</dbReference>
<protein>
    <submittedName>
        <fullName evidence="14">Diacylglycerol kinase family lipid kinase</fullName>
    </submittedName>
</protein>
<keyword evidence="4" id="KW-0808">Transferase</keyword>
<name>A0A921NA19_9BACL</name>
<dbReference type="GO" id="GO:0005886">
    <property type="term" value="C:plasma membrane"/>
    <property type="evidence" value="ECO:0007669"/>
    <property type="project" value="TreeGrafter"/>
</dbReference>
<keyword evidence="10" id="KW-0443">Lipid metabolism</keyword>
<dbReference type="Pfam" id="PF00781">
    <property type="entry name" value="DAGK_cat"/>
    <property type="match status" value="1"/>
</dbReference>
<dbReference type="InterPro" id="IPR001206">
    <property type="entry name" value="Diacylglycerol_kinase_cat_dom"/>
</dbReference>
<organism evidence="14 15">
    <name type="scientific">Metalysinibacillus jejuensis</name>
    <dbReference type="NCBI Taxonomy" id="914327"/>
    <lineage>
        <taxon>Bacteria</taxon>
        <taxon>Bacillati</taxon>
        <taxon>Bacillota</taxon>
        <taxon>Bacilli</taxon>
        <taxon>Bacillales</taxon>
        <taxon>Caryophanaceae</taxon>
        <taxon>Metalysinibacillus</taxon>
    </lineage>
</organism>
<dbReference type="PANTHER" id="PTHR12358">
    <property type="entry name" value="SPHINGOSINE KINASE"/>
    <property type="match status" value="1"/>
</dbReference>
<evidence type="ECO:0000256" key="3">
    <source>
        <dbReference type="ARBA" id="ARBA00022516"/>
    </source>
</evidence>
<evidence type="ECO:0000259" key="13">
    <source>
        <dbReference type="PROSITE" id="PS50146"/>
    </source>
</evidence>
<feature type="domain" description="DAGKc" evidence="13">
    <location>
        <begin position="2"/>
        <end position="132"/>
    </location>
</feature>
<evidence type="ECO:0000256" key="5">
    <source>
        <dbReference type="ARBA" id="ARBA00022723"/>
    </source>
</evidence>
<proteinExistence type="inferred from homology"/>
<dbReference type="AlphaFoldDB" id="A0A921NA19"/>
<dbReference type="Pfam" id="PF19279">
    <property type="entry name" value="YegS_C"/>
    <property type="match status" value="1"/>
</dbReference>
<comment type="cofactor">
    <cofactor evidence="1">
        <name>Mg(2+)</name>
        <dbReference type="ChEBI" id="CHEBI:18420"/>
    </cofactor>
</comment>
<dbReference type="Gene3D" id="2.60.200.40">
    <property type="match status" value="1"/>
</dbReference>
<dbReference type="InterPro" id="IPR016064">
    <property type="entry name" value="NAD/diacylglycerol_kinase_sf"/>
</dbReference>
<evidence type="ECO:0000256" key="6">
    <source>
        <dbReference type="ARBA" id="ARBA00022741"/>
    </source>
</evidence>
<keyword evidence="6" id="KW-0547">Nucleotide-binding</keyword>
<evidence type="ECO:0000256" key="1">
    <source>
        <dbReference type="ARBA" id="ARBA00001946"/>
    </source>
</evidence>
<comment type="caution">
    <text evidence="14">The sequence shown here is derived from an EMBL/GenBank/DDBJ whole genome shotgun (WGS) entry which is preliminary data.</text>
</comment>
<dbReference type="SUPFAM" id="SSF111331">
    <property type="entry name" value="NAD kinase/diacylglycerol kinase-like"/>
    <property type="match status" value="1"/>
</dbReference>
<keyword evidence="9" id="KW-0460">Magnesium</keyword>
<dbReference type="PROSITE" id="PS50146">
    <property type="entry name" value="DAGK"/>
    <property type="match status" value="1"/>
</dbReference>
<keyword evidence="3" id="KW-0444">Lipid biosynthesis</keyword>
<evidence type="ECO:0000256" key="9">
    <source>
        <dbReference type="ARBA" id="ARBA00022842"/>
    </source>
</evidence>
<dbReference type="Proteomes" id="UP000700212">
    <property type="component" value="Unassembled WGS sequence"/>
</dbReference>
<dbReference type="NCBIfam" id="TIGR00147">
    <property type="entry name" value="YegS/Rv2252/BmrU family lipid kinase"/>
    <property type="match status" value="1"/>
</dbReference>
<dbReference type="GO" id="GO:0046872">
    <property type="term" value="F:metal ion binding"/>
    <property type="evidence" value="ECO:0007669"/>
    <property type="project" value="UniProtKB-KW"/>
</dbReference>
<comment type="similarity">
    <text evidence="2">Belongs to the diacylglycerol/lipid kinase family.</text>
</comment>
<keyword evidence="12" id="KW-1208">Phospholipid metabolism</keyword>
<keyword evidence="5" id="KW-0479">Metal-binding</keyword>
<keyword evidence="7 14" id="KW-0418">Kinase</keyword>
<dbReference type="Gene3D" id="3.40.50.10330">
    <property type="entry name" value="Probable inorganic polyphosphate/atp-NAD kinase, domain 1"/>
    <property type="match status" value="1"/>
</dbReference>
<dbReference type="SMART" id="SM00046">
    <property type="entry name" value="DAGKc"/>
    <property type="match status" value="1"/>
</dbReference>
<keyword evidence="8" id="KW-0067">ATP-binding</keyword>
<evidence type="ECO:0000256" key="2">
    <source>
        <dbReference type="ARBA" id="ARBA00005983"/>
    </source>
</evidence>
<evidence type="ECO:0000256" key="8">
    <source>
        <dbReference type="ARBA" id="ARBA00022840"/>
    </source>
</evidence>
<evidence type="ECO:0000256" key="12">
    <source>
        <dbReference type="ARBA" id="ARBA00023264"/>
    </source>
</evidence>
<evidence type="ECO:0000256" key="7">
    <source>
        <dbReference type="ARBA" id="ARBA00022777"/>
    </source>
</evidence>
<sequence length="303" mass="33326">MKNYQHALLFYHTKSGQTEIHDTLGQATAYLSQFCQTLTLHQTMQAGDIEKHCSQLSADIDLLISLGGDGTANELINGVVKNELDIALAILPGGTFNDFTRTLQLAPNVATAAEQLTTAQEIYYDVLKINEHYALNFVGLGFMVQNAENVDADAKSAIGKFSYVLSTLKTLGEENDFTYNLTVDGKTYEGETFMMMIASGLFIGGNRLPLTDLSPSDGVLNAFIFNTKTLGTLRDFFTPKDSFDWGELGQNITVLSGKHFTLTTTPPQTLDIDGEIMLETPIEVSVLPKRVRILTYKNTNSIQ</sequence>
<gene>
    <name evidence="14" type="ORF">K8V30_02480</name>
</gene>
<evidence type="ECO:0000256" key="10">
    <source>
        <dbReference type="ARBA" id="ARBA00023098"/>
    </source>
</evidence>
<dbReference type="GO" id="GO:0008654">
    <property type="term" value="P:phospholipid biosynthetic process"/>
    <property type="evidence" value="ECO:0007669"/>
    <property type="project" value="UniProtKB-KW"/>
</dbReference>
<dbReference type="InterPro" id="IPR045540">
    <property type="entry name" value="YegS/DAGK_C"/>
</dbReference>
<keyword evidence="11" id="KW-0594">Phospholipid biosynthesis</keyword>
<dbReference type="GO" id="GO:0005524">
    <property type="term" value="F:ATP binding"/>
    <property type="evidence" value="ECO:0007669"/>
    <property type="project" value="UniProtKB-KW"/>
</dbReference>
<reference evidence="14" key="2">
    <citation type="submission" date="2021-09" db="EMBL/GenBank/DDBJ databases">
        <authorList>
            <person name="Gilroy R."/>
        </authorList>
    </citation>
    <scope>NUCLEOTIDE SEQUENCE</scope>
    <source>
        <strain evidence="14">CHK160-4876</strain>
    </source>
</reference>
<reference evidence="14" key="1">
    <citation type="journal article" date="2021" name="PeerJ">
        <title>Extensive microbial diversity within the chicken gut microbiome revealed by metagenomics and culture.</title>
        <authorList>
            <person name="Gilroy R."/>
            <person name="Ravi A."/>
            <person name="Getino M."/>
            <person name="Pursley I."/>
            <person name="Horton D.L."/>
            <person name="Alikhan N.F."/>
            <person name="Baker D."/>
            <person name="Gharbi K."/>
            <person name="Hall N."/>
            <person name="Watson M."/>
            <person name="Adriaenssens E.M."/>
            <person name="Foster-Nyarko E."/>
            <person name="Jarju S."/>
            <person name="Secka A."/>
            <person name="Antonio M."/>
            <person name="Oren A."/>
            <person name="Chaudhuri R.R."/>
            <person name="La Ragione R."/>
            <person name="Hildebrand F."/>
            <person name="Pallen M.J."/>
        </authorList>
    </citation>
    <scope>NUCLEOTIDE SEQUENCE</scope>
    <source>
        <strain evidence="14">CHK160-4876</strain>
    </source>
</reference>
<dbReference type="InterPro" id="IPR005218">
    <property type="entry name" value="Diacylglycerol/lipid_kinase"/>
</dbReference>
<dbReference type="EMBL" id="DYTV01000030">
    <property type="protein sequence ID" value="HJH10555.1"/>
    <property type="molecule type" value="Genomic_DNA"/>
</dbReference>
<dbReference type="InterPro" id="IPR050187">
    <property type="entry name" value="Lipid_Phosphate_FormReg"/>
</dbReference>
<dbReference type="PANTHER" id="PTHR12358:SF106">
    <property type="entry name" value="LIPID KINASE YEGS"/>
    <property type="match status" value="1"/>
</dbReference>
<evidence type="ECO:0000313" key="14">
    <source>
        <dbReference type="EMBL" id="HJH10555.1"/>
    </source>
</evidence>